<dbReference type="EMBL" id="RIBY02000446">
    <property type="protein sequence ID" value="KAH9842203.1"/>
    <property type="molecule type" value="Genomic_DNA"/>
</dbReference>
<evidence type="ECO:0000313" key="3">
    <source>
        <dbReference type="Proteomes" id="UP001138500"/>
    </source>
</evidence>
<feature type="compositionally biased region" description="Low complexity" evidence="1">
    <location>
        <begin position="11"/>
        <end position="23"/>
    </location>
</feature>
<reference evidence="2 3" key="1">
    <citation type="journal article" date="2018" name="IMA Fungus">
        <title>IMA Genome-F 10: Nine draft genome sequences of Claviceps purpurea s.lat., including C. arundinis, C. humidiphila, and C. cf. spartinae, pseudomolecules for the pitch canker pathogen Fusarium circinatum, draft genome of Davidsoniella eucalypti, Grosmannia galeiformis, Quambalaria eucalypti, and Teratosphaeria destructans.</title>
        <authorList>
            <person name="Wingfield B.D."/>
            <person name="Liu M."/>
            <person name="Nguyen H.D."/>
            <person name="Lane F.A."/>
            <person name="Morgan S.W."/>
            <person name="De Vos L."/>
            <person name="Wilken P.M."/>
            <person name="Duong T.A."/>
            <person name="Aylward J."/>
            <person name="Coetzee M.P."/>
            <person name="Dadej K."/>
            <person name="De Beer Z.W."/>
            <person name="Findlay W."/>
            <person name="Havenga M."/>
            <person name="Kolarik M."/>
            <person name="Menzies J.G."/>
            <person name="Naidoo K."/>
            <person name="Pochopski O."/>
            <person name="Shoukouhi P."/>
            <person name="Santana Q.C."/>
            <person name="Seifert K.A."/>
            <person name="Soal N."/>
            <person name="Steenkamp E.T."/>
            <person name="Tatham C.T."/>
            <person name="van der Nest M.A."/>
            <person name="Wingfield M.J."/>
        </authorList>
    </citation>
    <scope>NUCLEOTIDE SEQUENCE [LARGE SCALE GENOMIC DNA]</scope>
    <source>
        <strain evidence="2">CMW44962</strain>
    </source>
</reference>
<dbReference type="AlphaFoldDB" id="A0A9W7SYW7"/>
<proteinExistence type="predicted"/>
<dbReference type="OrthoDB" id="10378432at2759"/>
<keyword evidence="3" id="KW-1185">Reference proteome</keyword>
<comment type="caution">
    <text evidence="2">The sequence shown here is derived from an EMBL/GenBank/DDBJ whole genome shotgun (WGS) entry which is preliminary data.</text>
</comment>
<evidence type="ECO:0000256" key="1">
    <source>
        <dbReference type="SAM" id="MobiDB-lite"/>
    </source>
</evidence>
<feature type="region of interest" description="Disordered" evidence="1">
    <location>
        <begin position="1"/>
        <end position="38"/>
    </location>
</feature>
<accession>A0A9W7SYW7</accession>
<protein>
    <submittedName>
        <fullName evidence="2">Uncharacterized protein</fullName>
    </submittedName>
</protein>
<feature type="region of interest" description="Disordered" evidence="1">
    <location>
        <begin position="57"/>
        <end position="83"/>
    </location>
</feature>
<sequence length="199" mass="22356">MGKGWGFKRVSSGSLGGSSWSGSRPIENGEIANHPATNHPFWRQQFQNYQDRIKYPYHNARPSSSRPADNNPADPKFSPSRSLRELIKERMDEQRKCLKWMDEYFLTPLSDMASSAILDLDDEKQAKKLKKGLGDKQIDGETVAHIQRDAQAAAAYGGMPMMGMGMGEVSNANAPLEVRKVADKAERWRDPMGWCLPSR</sequence>
<gene>
    <name evidence="2" type="ORF">Tdes44962_MAKER01581</name>
</gene>
<reference evidence="2 3" key="2">
    <citation type="journal article" date="2021" name="Curr. Genet.">
        <title>Genetic response to nitrogen starvation in the aggressive Eucalyptus foliar pathogen Teratosphaeria destructans.</title>
        <authorList>
            <person name="Havenga M."/>
            <person name="Wingfield B.D."/>
            <person name="Wingfield M.J."/>
            <person name="Dreyer L.L."/>
            <person name="Roets F."/>
            <person name="Aylward J."/>
        </authorList>
    </citation>
    <scope>NUCLEOTIDE SEQUENCE [LARGE SCALE GENOMIC DNA]</scope>
    <source>
        <strain evidence="2">CMW44962</strain>
    </source>
</reference>
<organism evidence="2 3">
    <name type="scientific">Teratosphaeria destructans</name>
    <dbReference type="NCBI Taxonomy" id="418781"/>
    <lineage>
        <taxon>Eukaryota</taxon>
        <taxon>Fungi</taxon>
        <taxon>Dikarya</taxon>
        <taxon>Ascomycota</taxon>
        <taxon>Pezizomycotina</taxon>
        <taxon>Dothideomycetes</taxon>
        <taxon>Dothideomycetidae</taxon>
        <taxon>Mycosphaerellales</taxon>
        <taxon>Teratosphaeriaceae</taxon>
        <taxon>Teratosphaeria</taxon>
    </lineage>
</organism>
<dbReference type="Proteomes" id="UP001138500">
    <property type="component" value="Unassembled WGS sequence"/>
</dbReference>
<evidence type="ECO:0000313" key="2">
    <source>
        <dbReference type="EMBL" id="KAH9842203.1"/>
    </source>
</evidence>
<name>A0A9W7SYW7_9PEZI</name>